<dbReference type="EMBL" id="JARK01001389">
    <property type="protein sequence ID" value="EYC10938.1"/>
    <property type="molecule type" value="Genomic_DNA"/>
</dbReference>
<sequence length="94" mass="10818">MDYISRIIAIAKKHFGRGICGELLVVLQENPQKECLYFFAIRWRRGEGYNTRDAMGSEAAESRGCTMPNFANLRIRRITRTVRFGVCINDFALL</sequence>
<protein>
    <submittedName>
        <fullName evidence="1">Uncharacterized protein</fullName>
    </submittedName>
</protein>
<name>A0A016U8K7_9BILA</name>
<evidence type="ECO:0000313" key="1">
    <source>
        <dbReference type="EMBL" id="EYC10938.1"/>
    </source>
</evidence>
<reference evidence="2" key="1">
    <citation type="journal article" date="2015" name="Nat. Genet.">
        <title>The genome and transcriptome of the zoonotic hookworm Ancylostoma ceylanicum identify infection-specific gene families.</title>
        <authorList>
            <person name="Schwarz E.M."/>
            <person name="Hu Y."/>
            <person name="Antoshechkin I."/>
            <person name="Miller M.M."/>
            <person name="Sternberg P.W."/>
            <person name="Aroian R.V."/>
        </authorList>
    </citation>
    <scope>NUCLEOTIDE SEQUENCE</scope>
    <source>
        <strain evidence="2">HY135</strain>
    </source>
</reference>
<organism evidence="1 2">
    <name type="scientific">Ancylostoma ceylanicum</name>
    <dbReference type="NCBI Taxonomy" id="53326"/>
    <lineage>
        <taxon>Eukaryota</taxon>
        <taxon>Metazoa</taxon>
        <taxon>Ecdysozoa</taxon>
        <taxon>Nematoda</taxon>
        <taxon>Chromadorea</taxon>
        <taxon>Rhabditida</taxon>
        <taxon>Rhabditina</taxon>
        <taxon>Rhabditomorpha</taxon>
        <taxon>Strongyloidea</taxon>
        <taxon>Ancylostomatidae</taxon>
        <taxon>Ancylostomatinae</taxon>
        <taxon>Ancylostoma</taxon>
    </lineage>
</organism>
<proteinExistence type="predicted"/>
<dbReference type="AlphaFoldDB" id="A0A016U8K7"/>
<keyword evidence="2" id="KW-1185">Reference proteome</keyword>
<comment type="caution">
    <text evidence="1">The sequence shown here is derived from an EMBL/GenBank/DDBJ whole genome shotgun (WGS) entry which is preliminary data.</text>
</comment>
<dbReference type="Proteomes" id="UP000024635">
    <property type="component" value="Unassembled WGS sequence"/>
</dbReference>
<gene>
    <name evidence="1" type="primary">Acey_s0053.g2381</name>
    <name evidence="1" type="ORF">Y032_0053g2381</name>
</gene>
<evidence type="ECO:0000313" key="2">
    <source>
        <dbReference type="Proteomes" id="UP000024635"/>
    </source>
</evidence>
<accession>A0A016U8K7</accession>